<evidence type="ECO:0000313" key="4">
    <source>
        <dbReference type="Proteomes" id="UP000784793"/>
    </source>
</evidence>
<dbReference type="RefSeq" id="WP_223876012.1">
    <property type="nucleotide sequence ID" value="NZ_CBCRTX010000013.1"/>
</dbReference>
<reference evidence="3" key="3">
    <citation type="submission" date="2023-08" db="EMBL/GenBank/DDBJ databases">
        <title>Lactobacillus from the Female Urinary Tract.</title>
        <authorList>
            <person name="Stegman N."/>
            <person name="Jackson B."/>
            <person name="Steiling M."/>
            <person name="Sedano C."/>
            <person name="Wolfe A."/>
            <person name="Putonti C."/>
        </authorList>
    </citation>
    <scope>NUCLEOTIDE SEQUENCE</scope>
    <source>
        <strain evidence="3">UMB5661</strain>
    </source>
</reference>
<name>A0A921FHN0_9LACO</name>
<dbReference type="Proteomes" id="UP000784793">
    <property type="component" value="Unassembled WGS sequence"/>
</dbReference>
<dbReference type="EMBL" id="JAVTXN010000075">
    <property type="protein sequence ID" value="MDT9610471.1"/>
    <property type="molecule type" value="Genomic_DNA"/>
</dbReference>
<dbReference type="Proteomes" id="UP001253287">
    <property type="component" value="Unassembled WGS sequence"/>
</dbReference>
<reference evidence="2" key="1">
    <citation type="journal article" date="2021" name="PeerJ">
        <title>Extensive microbial diversity within the chicken gut microbiome revealed by metagenomics and culture.</title>
        <authorList>
            <person name="Gilroy R."/>
            <person name="Ravi A."/>
            <person name="Getino M."/>
            <person name="Pursley I."/>
            <person name="Horton D.L."/>
            <person name="Alikhan N.F."/>
            <person name="Baker D."/>
            <person name="Gharbi K."/>
            <person name="Hall N."/>
            <person name="Watson M."/>
            <person name="Adriaenssens E.M."/>
            <person name="Foster-Nyarko E."/>
            <person name="Jarju S."/>
            <person name="Secka A."/>
            <person name="Antonio M."/>
            <person name="Oren A."/>
            <person name="Chaudhuri R.R."/>
            <person name="La Ragione R."/>
            <person name="Hildebrand F."/>
            <person name="Pallen M.J."/>
        </authorList>
    </citation>
    <scope>NUCLEOTIDE SEQUENCE</scope>
    <source>
        <strain evidence="2">CHK194-22301</strain>
    </source>
</reference>
<protein>
    <submittedName>
        <fullName evidence="2">Uncharacterized protein</fullName>
    </submittedName>
</protein>
<feature type="transmembrane region" description="Helical" evidence="1">
    <location>
        <begin position="12"/>
        <end position="36"/>
    </location>
</feature>
<evidence type="ECO:0000256" key="1">
    <source>
        <dbReference type="SAM" id="Phobius"/>
    </source>
</evidence>
<evidence type="ECO:0000313" key="2">
    <source>
        <dbReference type="EMBL" id="HJF10177.1"/>
    </source>
</evidence>
<keyword evidence="1" id="KW-1133">Transmembrane helix</keyword>
<gene>
    <name evidence="2" type="ORF">K8V23_05235</name>
    <name evidence="3" type="ORF">RON39_10190</name>
</gene>
<keyword evidence="1" id="KW-0472">Membrane</keyword>
<keyword evidence="1" id="KW-0812">Transmembrane</keyword>
<accession>A0A921FHN0</accession>
<comment type="caution">
    <text evidence="2">The sequence shown here is derived from an EMBL/GenBank/DDBJ whole genome shotgun (WGS) entry which is preliminary data.</text>
</comment>
<sequence>MKKQNKTGSIGVVGATTIGVGGMMGAGLYTLLGLAANSAGVWLQYHF</sequence>
<dbReference type="AlphaFoldDB" id="A0A921FHN0"/>
<evidence type="ECO:0000313" key="3">
    <source>
        <dbReference type="EMBL" id="MDT9610471.1"/>
    </source>
</evidence>
<reference evidence="2" key="2">
    <citation type="submission" date="2021-09" db="EMBL/GenBank/DDBJ databases">
        <authorList>
            <person name="Gilroy R."/>
        </authorList>
    </citation>
    <scope>NUCLEOTIDE SEQUENCE</scope>
    <source>
        <strain evidence="2">CHK194-22301</strain>
    </source>
</reference>
<dbReference type="EMBL" id="DYXB01000083">
    <property type="protein sequence ID" value="HJF10177.1"/>
    <property type="molecule type" value="Genomic_DNA"/>
</dbReference>
<proteinExistence type="predicted"/>
<organism evidence="2 4">
    <name type="scientific">Lactobacillus crispatus</name>
    <dbReference type="NCBI Taxonomy" id="47770"/>
    <lineage>
        <taxon>Bacteria</taxon>
        <taxon>Bacillati</taxon>
        <taxon>Bacillota</taxon>
        <taxon>Bacilli</taxon>
        <taxon>Lactobacillales</taxon>
        <taxon>Lactobacillaceae</taxon>
        <taxon>Lactobacillus</taxon>
    </lineage>
</organism>